<gene>
    <name evidence="1" type="ORF">MRB53_020647</name>
</gene>
<evidence type="ECO:0000313" key="1">
    <source>
        <dbReference type="EMBL" id="KAJ8627340.1"/>
    </source>
</evidence>
<name>A0ACC2L1Z9_PERAE</name>
<dbReference type="Proteomes" id="UP001234297">
    <property type="component" value="Chromosome 6"/>
</dbReference>
<dbReference type="EMBL" id="CM056814">
    <property type="protein sequence ID" value="KAJ8627340.1"/>
    <property type="molecule type" value="Genomic_DNA"/>
</dbReference>
<accession>A0ACC2L1Z9</accession>
<reference evidence="1 2" key="1">
    <citation type="journal article" date="2022" name="Hortic Res">
        <title>A haplotype resolved chromosomal level avocado genome allows analysis of novel avocado genes.</title>
        <authorList>
            <person name="Nath O."/>
            <person name="Fletcher S.J."/>
            <person name="Hayward A."/>
            <person name="Shaw L.M."/>
            <person name="Masouleh A.K."/>
            <person name="Furtado A."/>
            <person name="Henry R.J."/>
            <person name="Mitter N."/>
        </authorList>
    </citation>
    <scope>NUCLEOTIDE SEQUENCE [LARGE SCALE GENOMIC DNA]</scope>
    <source>
        <strain evidence="2">cv. Hass</strain>
    </source>
</reference>
<protein>
    <submittedName>
        <fullName evidence="1">Uncharacterized protein</fullName>
    </submittedName>
</protein>
<keyword evidence="2" id="KW-1185">Reference proteome</keyword>
<proteinExistence type="predicted"/>
<organism evidence="1 2">
    <name type="scientific">Persea americana</name>
    <name type="common">Avocado</name>
    <dbReference type="NCBI Taxonomy" id="3435"/>
    <lineage>
        <taxon>Eukaryota</taxon>
        <taxon>Viridiplantae</taxon>
        <taxon>Streptophyta</taxon>
        <taxon>Embryophyta</taxon>
        <taxon>Tracheophyta</taxon>
        <taxon>Spermatophyta</taxon>
        <taxon>Magnoliopsida</taxon>
        <taxon>Magnoliidae</taxon>
        <taxon>Laurales</taxon>
        <taxon>Lauraceae</taxon>
        <taxon>Persea</taxon>
    </lineage>
</organism>
<sequence length="195" mass="20344">MAVENGGSLENGSGKKPKAKSSEEMLLIVLRLLALGATFSATLVMALNKETKTVVVPLGGSNSISATLSAKFQHTPAFVFFVIANSIASLHNLSLLLLRLFGKKFEDIKGLGLLITISDMVMVALVSGGAAAAASMAELGKNGNSHARWNKICDKFDAYCDRGGGALIASFAGVGLLMVLNGLSTVNLYKNPATR</sequence>
<comment type="caution">
    <text evidence="1">The sequence shown here is derived from an EMBL/GenBank/DDBJ whole genome shotgun (WGS) entry which is preliminary data.</text>
</comment>
<evidence type="ECO:0000313" key="2">
    <source>
        <dbReference type="Proteomes" id="UP001234297"/>
    </source>
</evidence>